<dbReference type="Proteomes" id="UP000245462">
    <property type="component" value="Unassembled WGS sequence"/>
</dbReference>
<sequence length="429" mass="48712">MVTSVIGKIFLQAYNEKNGTAYAPKDFFMEIYYPLFFKEEKYLMTAGNSPFENPKLSWKDMILGKKPFETAERREERLRKFIDKIDTGLADASIAVGYPSIDTLSTTSGQISIPQEQIDPAESYLSWIGAGLGVGVEGGLTILFDKPELLLDIFEGWKVYRGFLNTTPKMKGNQINTWNAQWLNKKYNPIDTSEIINVAILEKDGLMGIDTLPWGELLVAISRHFSDPKMMGYVYNIGQTNTTVGFIPFALSPIRNAHQLYVRYFGADKSDEAMRLLGTAHGFSLACRGGEIGIKALEPKGLKAIMDNGRIPSYKTDNEKRIKVQTYQIWLLAMLSNEELWSKAKEFAQALRSFEQGHGEDRTNRDNAIEELLSHPSKRAFVWRLIPILKDAEIKERKIIMDISKIIHDMPAENVPYFIGLTKIHYIMI</sequence>
<keyword evidence="2" id="KW-1185">Reference proteome</keyword>
<evidence type="ECO:0000313" key="1">
    <source>
        <dbReference type="EMBL" id="PVZ08794.1"/>
    </source>
</evidence>
<proteinExistence type="predicted"/>
<dbReference type="EMBL" id="QEKY01000011">
    <property type="protein sequence ID" value="PVZ08794.1"/>
    <property type="molecule type" value="Genomic_DNA"/>
</dbReference>
<evidence type="ECO:0000313" key="2">
    <source>
        <dbReference type="Proteomes" id="UP000245462"/>
    </source>
</evidence>
<dbReference type="RefSeq" id="WP_116679622.1">
    <property type="nucleotide sequence ID" value="NZ_QEKY01000011.1"/>
</dbReference>
<protein>
    <submittedName>
        <fullName evidence="1">Uncharacterized protein</fullName>
    </submittedName>
</protein>
<reference evidence="1 2" key="1">
    <citation type="submission" date="2018-04" db="EMBL/GenBank/DDBJ databases">
        <title>Genomic Encyclopedia of Type Strains, Phase IV (KMG-IV): sequencing the most valuable type-strain genomes for metagenomic binning, comparative biology and taxonomic classification.</title>
        <authorList>
            <person name="Goeker M."/>
        </authorList>
    </citation>
    <scope>NUCLEOTIDE SEQUENCE [LARGE SCALE GENOMIC DNA]</scope>
    <source>
        <strain evidence="1 2">DSM 28520</strain>
    </source>
</reference>
<name>A0A2U1F9F0_9PORP</name>
<dbReference type="GeneID" id="94551086"/>
<comment type="caution">
    <text evidence="1">The sequence shown here is derived from an EMBL/GenBank/DDBJ whole genome shotgun (WGS) entry which is preliminary data.</text>
</comment>
<dbReference type="AlphaFoldDB" id="A0A2U1F9F0"/>
<gene>
    <name evidence="1" type="ORF">C7382_11141</name>
</gene>
<organism evidence="1 2">
    <name type="scientific">Porphyromonas loveana</name>
    <dbReference type="NCBI Taxonomy" id="1884669"/>
    <lineage>
        <taxon>Bacteria</taxon>
        <taxon>Pseudomonadati</taxon>
        <taxon>Bacteroidota</taxon>
        <taxon>Bacteroidia</taxon>
        <taxon>Bacteroidales</taxon>
        <taxon>Porphyromonadaceae</taxon>
        <taxon>Porphyromonas</taxon>
    </lineage>
</organism>
<dbReference type="OrthoDB" id="5422541at2"/>
<accession>A0A2U1F9F0</accession>